<dbReference type="RefSeq" id="WP_104957678.1">
    <property type="nucleotide sequence ID" value="NZ_CP026377.1"/>
</dbReference>
<keyword evidence="2" id="KW-1185">Reference proteome</keyword>
<evidence type="ECO:0000313" key="1">
    <source>
        <dbReference type="EMBL" id="AUX93839.1"/>
    </source>
</evidence>
<dbReference type="KEGG" id="pgz:C2E15_12635"/>
<dbReference type="AlphaFoldDB" id="A0A2L0IH54"/>
<dbReference type="EMBL" id="CP026377">
    <property type="protein sequence ID" value="AUX93839.1"/>
    <property type="molecule type" value="Genomic_DNA"/>
</dbReference>
<dbReference type="PANTHER" id="PTHR13812">
    <property type="entry name" value="KETIMINE REDUCTASE MU-CRYSTALLIN"/>
    <property type="match status" value="1"/>
</dbReference>
<dbReference type="Gene3D" id="3.30.1780.10">
    <property type="entry name" value="ornithine cyclodeaminase, domain 1"/>
    <property type="match status" value="1"/>
</dbReference>
<evidence type="ECO:0000313" key="2">
    <source>
        <dbReference type="Proteomes" id="UP000238365"/>
    </source>
</evidence>
<gene>
    <name evidence="1" type="ORF">C2E15_12635</name>
</gene>
<name>A0A2L0IH54_9GAMM</name>
<dbReference type="GO" id="GO:0005737">
    <property type="term" value="C:cytoplasm"/>
    <property type="evidence" value="ECO:0007669"/>
    <property type="project" value="TreeGrafter"/>
</dbReference>
<sequence>MQIIGREAVESALSPALCLQLSRDAFTLVSAGKVRQTLRSVIAADQGCLMGTMPAYIAEGPWAGFGLKTVKVDFSHRDGRSSHEGCILLYDATATGEMALVDAASVTELRTAAASALATDLLAPPDAQRLAILGTGVQARQHALMMMAVRPFRQLFLWGRREESVAAFARWCRERLDLVVTVAPTPAAAVSNAEVICTVTAAKAAFLHRRDLPPRCHINAVGASAPGFQEIAPEVYAAVELYVDARQAVWDASSCLQQARDQGLLPQTQRGIELGERLSVGDAPKAAAPRTLFKSVGLAAQDLVFARAIVARQPLR</sequence>
<organism evidence="1 2">
    <name type="scientific">Mixta gaviniae</name>
    <dbReference type="NCBI Taxonomy" id="665914"/>
    <lineage>
        <taxon>Bacteria</taxon>
        <taxon>Pseudomonadati</taxon>
        <taxon>Pseudomonadota</taxon>
        <taxon>Gammaproteobacteria</taxon>
        <taxon>Enterobacterales</taxon>
        <taxon>Erwiniaceae</taxon>
        <taxon>Mixta</taxon>
    </lineage>
</organism>
<protein>
    <submittedName>
        <fullName evidence="1">Cro/Cl family transcriptional regulator</fullName>
    </submittedName>
</protein>
<reference evidence="1 2" key="1">
    <citation type="submission" date="2018-01" db="EMBL/GenBank/DDBJ databases">
        <title>Complete and assembled Genome of Pantoea gaviniae DSM22758T.</title>
        <authorList>
            <person name="Stevens M.J.A."/>
            <person name="Zurfluh K."/>
            <person name="Stephan R."/>
        </authorList>
    </citation>
    <scope>NUCLEOTIDE SEQUENCE [LARGE SCALE GENOMIC DNA]</scope>
    <source>
        <strain evidence="1 2">DSM 22758</strain>
    </source>
</reference>
<proteinExistence type="predicted"/>
<dbReference type="Pfam" id="PF02423">
    <property type="entry name" value="OCD_Mu_crystall"/>
    <property type="match status" value="1"/>
</dbReference>
<dbReference type="InterPro" id="IPR023401">
    <property type="entry name" value="ODC_N"/>
</dbReference>
<dbReference type="SUPFAM" id="SSF51735">
    <property type="entry name" value="NAD(P)-binding Rossmann-fold domains"/>
    <property type="match status" value="1"/>
</dbReference>
<dbReference type="PIRSF" id="PIRSF001439">
    <property type="entry name" value="CryM"/>
    <property type="match status" value="1"/>
</dbReference>
<dbReference type="PANTHER" id="PTHR13812:SF19">
    <property type="entry name" value="KETIMINE REDUCTASE MU-CRYSTALLIN"/>
    <property type="match status" value="1"/>
</dbReference>
<dbReference type="Gene3D" id="3.40.50.720">
    <property type="entry name" value="NAD(P)-binding Rossmann-like Domain"/>
    <property type="match status" value="1"/>
</dbReference>
<accession>A0A2L0IH54</accession>
<dbReference type="InterPro" id="IPR036291">
    <property type="entry name" value="NAD(P)-bd_dom_sf"/>
</dbReference>
<dbReference type="Proteomes" id="UP000238365">
    <property type="component" value="Chromosome"/>
</dbReference>
<dbReference type="InterPro" id="IPR003462">
    <property type="entry name" value="ODC_Mu_crystall"/>
</dbReference>